<feature type="transmembrane region" description="Helical" evidence="6">
    <location>
        <begin position="64"/>
        <end position="82"/>
    </location>
</feature>
<keyword evidence="3 6" id="KW-0812">Transmembrane</keyword>
<reference evidence="7 8" key="1">
    <citation type="submission" date="2018-04" db="EMBL/GenBank/DDBJ databases">
        <title>Genomic Encyclopedia of Archaeal and Bacterial Type Strains, Phase II (KMG-II): from individual species to whole genera.</title>
        <authorList>
            <person name="Goeker M."/>
        </authorList>
    </citation>
    <scope>NUCLEOTIDE SEQUENCE [LARGE SCALE GENOMIC DNA]</scope>
    <source>
        <strain evidence="7 8">DSM 28823</strain>
    </source>
</reference>
<dbReference type="InterPro" id="IPR005226">
    <property type="entry name" value="UPF0014_fam"/>
</dbReference>
<feature type="transmembrane region" description="Helical" evidence="6">
    <location>
        <begin position="191"/>
        <end position="211"/>
    </location>
</feature>
<keyword evidence="8" id="KW-1185">Reference proteome</keyword>
<feature type="transmembrane region" description="Helical" evidence="6">
    <location>
        <begin position="37"/>
        <end position="58"/>
    </location>
</feature>
<comment type="caution">
    <text evidence="7">The sequence shown here is derived from an EMBL/GenBank/DDBJ whole genome shotgun (WGS) entry which is preliminary data.</text>
</comment>
<proteinExistence type="inferred from homology"/>
<dbReference type="AlphaFoldDB" id="A0A2T5BYJ3"/>
<dbReference type="Pfam" id="PF03649">
    <property type="entry name" value="UPF0014"/>
    <property type="match status" value="1"/>
</dbReference>
<evidence type="ECO:0000256" key="5">
    <source>
        <dbReference type="ARBA" id="ARBA00023136"/>
    </source>
</evidence>
<evidence type="ECO:0000256" key="4">
    <source>
        <dbReference type="ARBA" id="ARBA00022989"/>
    </source>
</evidence>
<dbReference type="EMBL" id="QAAD01000020">
    <property type="protein sequence ID" value="PTN07260.1"/>
    <property type="molecule type" value="Genomic_DNA"/>
</dbReference>
<keyword evidence="5 6" id="KW-0472">Membrane</keyword>
<evidence type="ECO:0000256" key="3">
    <source>
        <dbReference type="ARBA" id="ARBA00022692"/>
    </source>
</evidence>
<accession>A0A2T5BYJ3</accession>
<evidence type="ECO:0000256" key="1">
    <source>
        <dbReference type="ARBA" id="ARBA00004141"/>
    </source>
</evidence>
<dbReference type="PANTHER" id="PTHR30028">
    <property type="entry name" value="UPF0014 INNER MEMBRANE PROTEIN YBBM-RELATED"/>
    <property type="match status" value="1"/>
</dbReference>
<organism evidence="7 8">
    <name type="scientific">Mangrovibacterium marinum</name>
    <dbReference type="NCBI Taxonomy" id="1639118"/>
    <lineage>
        <taxon>Bacteria</taxon>
        <taxon>Pseudomonadati</taxon>
        <taxon>Bacteroidota</taxon>
        <taxon>Bacteroidia</taxon>
        <taxon>Marinilabiliales</taxon>
        <taxon>Prolixibacteraceae</taxon>
        <taxon>Mangrovibacterium</taxon>
    </lineage>
</organism>
<keyword evidence="4 6" id="KW-1133">Transmembrane helix</keyword>
<evidence type="ECO:0000313" key="7">
    <source>
        <dbReference type="EMBL" id="PTN07260.1"/>
    </source>
</evidence>
<sequence length="262" mass="29334">MNTPDISIGGIIAGLLLLAPVMLVVWQLKLGFNKKLLLAVGRMLLQLGFVAVYLIYIFKLDNPLVNIAYVFMMVFFAALSGIKNSAMRLRRFLWSTFVAMLLPTLFTLIYFNLFVTRLSNIFQANIFIPIAGMMLGNILKSNIVALKSFFNQVKTQEKVYQYLLAAGASRREALQPFFKEAVRTAMAPNMATMATVGLVSLPGVMTGQILGGSDPSLAVKYQIMVMLIIFFTGLASILLQLLFAIRRCFDQHDQFDHSLFEH</sequence>
<dbReference type="Proteomes" id="UP000243525">
    <property type="component" value="Unassembled WGS sequence"/>
</dbReference>
<feature type="transmembrane region" description="Helical" evidence="6">
    <location>
        <begin position="223"/>
        <end position="245"/>
    </location>
</feature>
<evidence type="ECO:0000313" key="8">
    <source>
        <dbReference type="Proteomes" id="UP000243525"/>
    </source>
</evidence>
<evidence type="ECO:0000256" key="6">
    <source>
        <dbReference type="SAM" id="Phobius"/>
    </source>
</evidence>
<dbReference type="PANTHER" id="PTHR30028:SF0">
    <property type="entry name" value="PROTEIN ALUMINUM SENSITIVE 3"/>
    <property type="match status" value="1"/>
</dbReference>
<name>A0A2T5BYJ3_9BACT</name>
<comment type="similarity">
    <text evidence="2">Belongs to the UPF0014 family.</text>
</comment>
<gene>
    <name evidence="7" type="ORF">C8N47_12045</name>
</gene>
<feature type="transmembrane region" description="Helical" evidence="6">
    <location>
        <begin position="6"/>
        <end position="25"/>
    </location>
</feature>
<dbReference type="RefSeq" id="WP_170111419.1">
    <property type="nucleotide sequence ID" value="NZ_OY782574.1"/>
</dbReference>
<dbReference type="GO" id="GO:0005886">
    <property type="term" value="C:plasma membrane"/>
    <property type="evidence" value="ECO:0007669"/>
    <property type="project" value="TreeGrafter"/>
</dbReference>
<evidence type="ECO:0000256" key="2">
    <source>
        <dbReference type="ARBA" id="ARBA00005268"/>
    </source>
</evidence>
<comment type="subcellular location">
    <subcellularLocation>
        <location evidence="1">Membrane</location>
        <topology evidence="1">Multi-pass membrane protein</topology>
    </subcellularLocation>
</comment>
<feature type="transmembrane region" description="Helical" evidence="6">
    <location>
        <begin position="94"/>
        <end position="115"/>
    </location>
</feature>
<protein>
    <submittedName>
        <fullName evidence="7">Putative ABC transport system permease protein</fullName>
    </submittedName>
</protein>